<proteinExistence type="predicted"/>
<evidence type="ECO:0000313" key="1">
    <source>
        <dbReference type="EMBL" id="GAH81045.1"/>
    </source>
</evidence>
<reference evidence="1" key="1">
    <citation type="journal article" date="2014" name="Front. Microbiol.">
        <title>High frequency of phylogenetically diverse reductive dehalogenase-homologous genes in deep subseafloor sedimentary metagenomes.</title>
        <authorList>
            <person name="Kawai M."/>
            <person name="Futagami T."/>
            <person name="Toyoda A."/>
            <person name="Takaki Y."/>
            <person name="Nishi S."/>
            <person name="Hori S."/>
            <person name="Arai W."/>
            <person name="Tsubouchi T."/>
            <person name="Morono Y."/>
            <person name="Uchiyama I."/>
            <person name="Ito T."/>
            <person name="Fujiyama A."/>
            <person name="Inagaki F."/>
            <person name="Takami H."/>
        </authorList>
    </citation>
    <scope>NUCLEOTIDE SEQUENCE</scope>
    <source>
        <strain evidence="1">Expedition CK06-06</strain>
    </source>
</reference>
<name>X1JHS5_9ZZZZ</name>
<accession>X1JHS5</accession>
<sequence>LEKTFVGGSFVEGLFELVWEKQPGGWGRKTVA</sequence>
<feature type="non-terminal residue" evidence="1">
    <location>
        <position position="1"/>
    </location>
</feature>
<dbReference type="AlphaFoldDB" id="X1JHS5"/>
<protein>
    <submittedName>
        <fullName evidence="1">Uncharacterized protein</fullName>
    </submittedName>
</protein>
<dbReference type="EMBL" id="BARU01044762">
    <property type="protein sequence ID" value="GAH81045.1"/>
    <property type="molecule type" value="Genomic_DNA"/>
</dbReference>
<gene>
    <name evidence="1" type="ORF">S03H2_68158</name>
</gene>
<comment type="caution">
    <text evidence="1">The sequence shown here is derived from an EMBL/GenBank/DDBJ whole genome shotgun (WGS) entry which is preliminary data.</text>
</comment>
<organism evidence="1">
    <name type="scientific">marine sediment metagenome</name>
    <dbReference type="NCBI Taxonomy" id="412755"/>
    <lineage>
        <taxon>unclassified sequences</taxon>
        <taxon>metagenomes</taxon>
        <taxon>ecological metagenomes</taxon>
    </lineage>
</organism>